<proteinExistence type="predicted"/>
<keyword evidence="2" id="KW-1185">Reference proteome</keyword>
<organism evidence="1 2">
    <name type="scientific">Streptomyces sp. 900116325</name>
    <dbReference type="NCBI Taxonomy" id="3154295"/>
    <lineage>
        <taxon>Bacteria</taxon>
        <taxon>Bacillati</taxon>
        <taxon>Actinomycetota</taxon>
        <taxon>Actinomycetes</taxon>
        <taxon>Kitasatosporales</taxon>
        <taxon>Streptomycetaceae</taxon>
        <taxon>Streptomyces</taxon>
    </lineage>
</organism>
<dbReference type="EMBL" id="JBEXIP010000049">
    <property type="protein sequence ID" value="MET8438057.1"/>
    <property type="molecule type" value="Genomic_DNA"/>
</dbReference>
<name>A0ABV2UJM8_9ACTN</name>
<dbReference type="RefSeq" id="WP_356499221.1">
    <property type="nucleotide sequence ID" value="NZ_JBEXEF010000167.1"/>
</dbReference>
<protein>
    <submittedName>
        <fullName evidence="1">SH3 domain-containing protein</fullName>
    </submittedName>
</protein>
<accession>A0ABV2UJM8</accession>
<sequence>MTSQSGLNERQYPSTDSSVLAVLEYQDQVGLRCKVRAQTIAGNDVWYLLRDTQAWISASYAVRTGTVPYCKDVQVNRLTHSPQATDAMG</sequence>
<comment type="caution">
    <text evidence="1">The sequence shown here is derived from an EMBL/GenBank/DDBJ whole genome shotgun (WGS) entry which is preliminary data.</text>
</comment>
<evidence type="ECO:0000313" key="1">
    <source>
        <dbReference type="EMBL" id="MET8438057.1"/>
    </source>
</evidence>
<reference evidence="1 2" key="1">
    <citation type="submission" date="2024-06" db="EMBL/GenBank/DDBJ databases">
        <title>The Natural Products Discovery Center: Release of the First 8490 Sequenced Strains for Exploring Actinobacteria Biosynthetic Diversity.</title>
        <authorList>
            <person name="Kalkreuter E."/>
            <person name="Kautsar S.A."/>
            <person name="Yang D."/>
            <person name="Bader C.D."/>
            <person name="Teijaro C.N."/>
            <person name="Fluegel L."/>
            <person name="Davis C.M."/>
            <person name="Simpson J.R."/>
            <person name="Lauterbach L."/>
            <person name="Steele A.D."/>
            <person name="Gui C."/>
            <person name="Meng S."/>
            <person name="Li G."/>
            <person name="Viehrig K."/>
            <person name="Ye F."/>
            <person name="Su P."/>
            <person name="Kiefer A.F."/>
            <person name="Nichols A."/>
            <person name="Cepeda A.J."/>
            <person name="Yan W."/>
            <person name="Fan B."/>
            <person name="Jiang Y."/>
            <person name="Adhikari A."/>
            <person name="Zheng C.-J."/>
            <person name="Schuster L."/>
            <person name="Cowan T.M."/>
            <person name="Smanski M.J."/>
            <person name="Chevrette M.G."/>
            <person name="De Carvalho L.P.S."/>
            <person name="Shen B."/>
        </authorList>
    </citation>
    <scope>NUCLEOTIDE SEQUENCE [LARGE SCALE GENOMIC DNA]</scope>
    <source>
        <strain evidence="1 2">NPDC005137</strain>
    </source>
</reference>
<gene>
    <name evidence="1" type="ORF">ABZV61_35995</name>
</gene>
<evidence type="ECO:0000313" key="2">
    <source>
        <dbReference type="Proteomes" id="UP001550044"/>
    </source>
</evidence>
<dbReference type="Gene3D" id="2.30.30.40">
    <property type="entry name" value="SH3 Domains"/>
    <property type="match status" value="1"/>
</dbReference>
<dbReference type="Proteomes" id="UP001550044">
    <property type="component" value="Unassembled WGS sequence"/>
</dbReference>